<dbReference type="EMBL" id="LGST01000020">
    <property type="protein sequence ID" value="KNE00020.1"/>
    <property type="molecule type" value="Genomic_DNA"/>
</dbReference>
<gene>
    <name evidence="1" type="ORF">QG37_02959</name>
</gene>
<evidence type="ECO:0000313" key="2">
    <source>
        <dbReference type="Proteomes" id="UP000037122"/>
    </source>
</evidence>
<dbReference type="AlphaFoldDB" id="A0A0L0P181"/>
<protein>
    <submittedName>
        <fullName evidence="1">Uncharacterized protein</fullName>
    </submittedName>
</protein>
<evidence type="ECO:0000313" key="1">
    <source>
        <dbReference type="EMBL" id="KNE00020.1"/>
    </source>
</evidence>
<organism evidence="1 2">
    <name type="scientific">Candidozyma auris</name>
    <name type="common">Yeast</name>
    <name type="synonym">Candida auris</name>
    <dbReference type="NCBI Taxonomy" id="498019"/>
    <lineage>
        <taxon>Eukaryota</taxon>
        <taxon>Fungi</taxon>
        <taxon>Dikarya</taxon>
        <taxon>Ascomycota</taxon>
        <taxon>Saccharomycotina</taxon>
        <taxon>Pichiomycetes</taxon>
        <taxon>Metschnikowiaceae</taxon>
        <taxon>Candidozyma</taxon>
    </lineage>
</organism>
<name>A0A0L0P181_CANAR</name>
<comment type="caution">
    <text evidence="1">The sequence shown here is derived from an EMBL/GenBank/DDBJ whole genome shotgun (WGS) entry which is preliminary data.</text>
</comment>
<reference evidence="2" key="1">
    <citation type="journal article" date="2015" name="BMC Genomics">
        <title>Draft genome of a commonly misdiagnosed multidrug resistant pathogen Candida auris.</title>
        <authorList>
            <person name="Chatterjee S."/>
            <person name="Alampalli S.V."/>
            <person name="Nageshan R.K."/>
            <person name="Chettiar S.T."/>
            <person name="Joshi S."/>
            <person name="Tatu U.S."/>
        </authorList>
    </citation>
    <scope>NUCLEOTIDE SEQUENCE [LARGE SCALE GENOMIC DNA]</scope>
    <source>
        <strain evidence="2">6684</strain>
    </source>
</reference>
<dbReference type="VEuPathDB" id="FungiDB:QG37_02959"/>
<dbReference type="Proteomes" id="UP000037122">
    <property type="component" value="Unassembled WGS sequence"/>
</dbReference>
<proteinExistence type="predicted"/>
<accession>A0A0L0P181</accession>
<sequence>MKLEKGSKQFKRQLERQNQLIRVLNEYSMGLYQSLQRQKHNRISKLPRLFTIIKWWIG</sequence>